<dbReference type="RefSeq" id="WP_218284374.1">
    <property type="nucleotide sequence ID" value="NZ_CP076448.1"/>
</dbReference>
<dbReference type="GO" id="GO:0005886">
    <property type="term" value="C:plasma membrane"/>
    <property type="evidence" value="ECO:0007669"/>
    <property type="project" value="UniProtKB-SubCell"/>
</dbReference>
<evidence type="ECO:0000256" key="3">
    <source>
        <dbReference type="ARBA" id="ARBA00005840"/>
    </source>
</evidence>
<dbReference type="InterPro" id="IPR002541">
    <property type="entry name" value="Cyt_c_assembly"/>
</dbReference>
<dbReference type="GO" id="GO:0017004">
    <property type="term" value="P:cytochrome complex assembly"/>
    <property type="evidence" value="ECO:0007669"/>
    <property type="project" value="UniProtKB-KW"/>
</dbReference>
<evidence type="ECO:0000256" key="1">
    <source>
        <dbReference type="ARBA" id="ARBA00002442"/>
    </source>
</evidence>
<dbReference type="EMBL" id="CP076448">
    <property type="protein sequence ID" value="QXM23515.1"/>
    <property type="molecule type" value="Genomic_DNA"/>
</dbReference>
<dbReference type="KEGG" id="elio:KO353_09240"/>
<dbReference type="GO" id="GO:0020037">
    <property type="term" value="F:heme binding"/>
    <property type="evidence" value="ECO:0007669"/>
    <property type="project" value="InterPro"/>
</dbReference>
<evidence type="ECO:0000256" key="4">
    <source>
        <dbReference type="ARBA" id="ARBA00016463"/>
    </source>
</evidence>
<dbReference type="AlphaFoldDB" id="A0A975YI93"/>
<proteinExistence type="inferred from homology"/>
<feature type="transmembrane region" description="Helical" evidence="9">
    <location>
        <begin position="30"/>
        <end position="51"/>
    </location>
</feature>
<sequence>MDGTPAAPPRGSALHRFANPGRFMRLSGALLPWVAAAGLALSATGLWWGLVEAPRDWQQGDTVRIMFVHVPAAWMAMGGYLGLAVASFIGLVWRHPLADIAARAIAPVGAMFTAICLITGSLWGKPMWGTWWVWDARLTSVLVLFFLYLGHIALTNAFDEPDRASRPAAILALVGAVNLPIIKFSVDWWNTLHQPASVTRLDAPGIHIDILVPLLVSAAGFLFVFAALVLLRTRTGVLERRARALMAARAAEPAPSGAAVTV</sequence>
<dbReference type="InterPro" id="IPR045062">
    <property type="entry name" value="Cyt_c_biogenesis_CcsA/CcmC"/>
</dbReference>
<evidence type="ECO:0000256" key="2">
    <source>
        <dbReference type="ARBA" id="ARBA00004141"/>
    </source>
</evidence>
<keyword evidence="7 9" id="KW-1133">Transmembrane helix</keyword>
<protein>
    <recommendedName>
        <fullName evidence="4 9">Heme exporter protein C</fullName>
    </recommendedName>
    <alternativeName>
        <fullName evidence="9">Cytochrome c-type biogenesis protein</fullName>
    </alternativeName>
</protein>
<feature type="transmembrane region" description="Helical" evidence="9">
    <location>
        <begin position="210"/>
        <end position="231"/>
    </location>
</feature>
<evidence type="ECO:0000256" key="7">
    <source>
        <dbReference type="ARBA" id="ARBA00022989"/>
    </source>
</evidence>
<accession>A0A975YI93</accession>
<evidence type="ECO:0000256" key="9">
    <source>
        <dbReference type="RuleBase" id="RU364092"/>
    </source>
</evidence>
<feature type="domain" description="Cytochrome c assembly protein" evidence="10">
    <location>
        <begin position="17"/>
        <end position="193"/>
    </location>
</feature>
<feature type="transmembrane region" description="Helical" evidence="9">
    <location>
        <begin position="71"/>
        <end position="93"/>
    </location>
</feature>
<dbReference type="PANTHER" id="PTHR30071:SF1">
    <property type="entry name" value="CYTOCHROME B_B6 PROTEIN-RELATED"/>
    <property type="match status" value="1"/>
</dbReference>
<comment type="function">
    <text evidence="1 9">Required for the export of heme to the periplasm for the biogenesis of c-type cytochromes.</text>
</comment>
<dbReference type="GO" id="GO:0015232">
    <property type="term" value="F:heme transmembrane transporter activity"/>
    <property type="evidence" value="ECO:0007669"/>
    <property type="project" value="InterPro"/>
</dbReference>
<keyword evidence="12" id="KW-1185">Reference proteome</keyword>
<evidence type="ECO:0000256" key="8">
    <source>
        <dbReference type="ARBA" id="ARBA00023136"/>
    </source>
</evidence>
<evidence type="ECO:0000256" key="6">
    <source>
        <dbReference type="ARBA" id="ARBA00022748"/>
    </source>
</evidence>
<dbReference type="Proteomes" id="UP000694001">
    <property type="component" value="Chromosome"/>
</dbReference>
<comment type="similarity">
    <text evidence="3 9">Belongs to the CcmC/CycZ/HelC family.</text>
</comment>
<keyword evidence="9" id="KW-0813">Transport</keyword>
<feature type="transmembrane region" description="Helical" evidence="9">
    <location>
        <begin position="136"/>
        <end position="158"/>
    </location>
</feature>
<keyword evidence="9" id="KW-0997">Cell inner membrane</keyword>
<keyword evidence="8 9" id="KW-0472">Membrane</keyword>
<gene>
    <name evidence="9" type="primary">ccmC</name>
    <name evidence="11" type="ORF">KO353_09240</name>
</gene>
<evidence type="ECO:0000259" key="10">
    <source>
        <dbReference type="Pfam" id="PF01578"/>
    </source>
</evidence>
<feature type="transmembrane region" description="Helical" evidence="9">
    <location>
        <begin position="170"/>
        <end position="190"/>
    </location>
</feature>
<evidence type="ECO:0000313" key="12">
    <source>
        <dbReference type="Proteomes" id="UP000694001"/>
    </source>
</evidence>
<keyword evidence="5 9" id="KW-0812">Transmembrane</keyword>
<dbReference type="Pfam" id="PF01578">
    <property type="entry name" value="Cytochrom_C_asm"/>
    <property type="match status" value="1"/>
</dbReference>
<keyword evidence="9" id="KW-1003">Cell membrane</keyword>
<evidence type="ECO:0000313" key="11">
    <source>
        <dbReference type="EMBL" id="QXM23515.1"/>
    </source>
</evidence>
<comment type="subcellular location">
    <subcellularLocation>
        <location evidence="9">Cell inner membrane</location>
    </subcellularLocation>
    <subcellularLocation>
        <location evidence="2">Membrane</location>
        <topology evidence="2">Multi-pass membrane protein</topology>
    </subcellularLocation>
</comment>
<organism evidence="11 12">
    <name type="scientific">Elioraea tepida</name>
    <dbReference type="NCBI Taxonomy" id="2843330"/>
    <lineage>
        <taxon>Bacteria</taxon>
        <taxon>Pseudomonadati</taxon>
        <taxon>Pseudomonadota</taxon>
        <taxon>Alphaproteobacteria</taxon>
        <taxon>Acetobacterales</taxon>
        <taxon>Elioraeaceae</taxon>
        <taxon>Elioraea</taxon>
    </lineage>
</organism>
<name>A0A975YI93_9PROT</name>
<feature type="transmembrane region" description="Helical" evidence="9">
    <location>
        <begin position="105"/>
        <end position="124"/>
    </location>
</feature>
<dbReference type="InterPro" id="IPR003557">
    <property type="entry name" value="Cyt_c_biogenesis_CcmC"/>
</dbReference>
<evidence type="ECO:0000256" key="5">
    <source>
        <dbReference type="ARBA" id="ARBA00022692"/>
    </source>
</evidence>
<dbReference type="PANTHER" id="PTHR30071">
    <property type="entry name" value="HEME EXPORTER PROTEIN C"/>
    <property type="match status" value="1"/>
</dbReference>
<keyword evidence="6 9" id="KW-0201">Cytochrome c-type biogenesis</keyword>
<dbReference type="NCBIfam" id="TIGR01191">
    <property type="entry name" value="ccmC"/>
    <property type="match status" value="1"/>
</dbReference>
<reference evidence="11" key="1">
    <citation type="submission" date="2021-06" db="EMBL/GenBank/DDBJ databases">
        <title>Elioraea tepida, sp. nov., a moderately thermophilic aerobic anoxygenic phototrophic bacterium isolated from an alkaline siliceous hot spring mat community in Yellowstone National Park, WY, USA.</title>
        <authorList>
            <person name="Saini M.K."/>
            <person name="Yoshida S."/>
            <person name="Sebastian A."/>
            <person name="Hirose S."/>
            <person name="Hara E."/>
            <person name="Tamaki H."/>
            <person name="Soulier N.T."/>
            <person name="Albert I."/>
            <person name="Hanada S."/>
            <person name="Bryant D.A."/>
            <person name="Tank M."/>
        </authorList>
    </citation>
    <scope>NUCLEOTIDE SEQUENCE</scope>
    <source>
        <strain evidence="11">MS-P2</strain>
    </source>
</reference>